<protein>
    <submittedName>
        <fullName evidence="1">Uncharacterized protein</fullName>
    </submittedName>
</protein>
<proteinExistence type="predicted"/>
<organism evidence="1">
    <name type="scientific">marine sediment metagenome</name>
    <dbReference type="NCBI Taxonomy" id="412755"/>
    <lineage>
        <taxon>unclassified sequences</taxon>
        <taxon>metagenomes</taxon>
        <taxon>ecological metagenomes</taxon>
    </lineage>
</organism>
<dbReference type="EMBL" id="BARV01001351">
    <property type="protein sequence ID" value="GAH95141.1"/>
    <property type="molecule type" value="Genomic_DNA"/>
</dbReference>
<accession>X1JK86</accession>
<reference evidence="1" key="1">
    <citation type="journal article" date="2014" name="Front. Microbiol.">
        <title>High frequency of phylogenetically diverse reductive dehalogenase-homologous genes in deep subseafloor sedimentary metagenomes.</title>
        <authorList>
            <person name="Kawai M."/>
            <person name="Futagami T."/>
            <person name="Toyoda A."/>
            <person name="Takaki Y."/>
            <person name="Nishi S."/>
            <person name="Hori S."/>
            <person name="Arai W."/>
            <person name="Tsubouchi T."/>
            <person name="Morono Y."/>
            <person name="Uchiyama I."/>
            <person name="Ito T."/>
            <person name="Fujiyama A."/>
            <person name="Inagaki F."/>
            <person name="Takami H."/>
        </authorList>
    </citation>
    <scope>NUCLEOTIDE SEQUENCE</scope>
    <source>
        <strain evidence="1">Expedition CK06-06</strain>
    </source>
</reference>
<name>X1JK86_9ZZZZ</name>
<gene>
    <name evidence="1" type="ORF">S06H3_03978</name>
</gene>
<sequence>MKKMSEEKEKGKTAEEIILQSLVTDFDDGVGNFTLKYRGKKIKGVEGGRQ</sequence>
<comment type="caution">
    <text evidence="1">The sequence shown here is derived from an EMBL/GenBank/DDBJ whole genome shotgun (WGS) entry which is preliminary data.</text>
</comment>
<dbReference type="AlphaFoldDB" id="X1JK86"/>
<evidence type="ECO:0000313" key="1">
    <source>
        <dbReference type="EMBL" id="GAH95141.1"/>
    </source>
</evidence>